<dbReference type="EMBL" id="LK028753">
    <property type="protein sequence ID" value="CDS25156.1"/>
    <property type="molecule type" value="Genomic_DNA"/>
</dbReference>
<dbReference type="WBParaSite" id="EgrG_002008000">
    <property type="protein sequence ID" value="EgrG_002008000"/>
    <property type="gene ID" value="EgrG_002008000"/>
</dbReference>
<reference evidence="1" key="2">
    <citation type="submission" date="2014-06" db="EMBL/GenBank/DDBJ databases">
        <authorList>
            <person name="Aslett M."/>
        </authorList>
    </citation>
    <scope>NUCLEOTIDE SEQUENCE</scope>
</reference>
<reference evidence="1 2" key="1">
    <citation type="journal article" date="2013" name="Nature">
        <title>The genomes of four tapeworm species reveal adaptations to parasitism.</title>
        <authorList>
            <person name="Tsai I.J."/>
            <person name="Zarowiecki M."/>
            <person name="Holroyd N."/>
            <person name="Garciarrubio A."/>
            <person name="Sanchez-Flores A."/>
            <person name="Brooks K.L."/>
            <person name="Tracey A."/>
            <person name="Bobes R.J."/>
            <person name="Fragoso G."/>
            <person name="Sciutto E."/>
            <person name="Aslett M."/>
            <person name="Beasley H."/>
            <person name="Bennett H.M."/>
            <person name="Cai J."/>
            <person name="Camicia F."/>
            <person name="Clark R."/>
            <person name="Cucher M."/>
            <person name="De Silva N."/>
            <person name="Day T.A."/>
            <person name="Deplazes P."/>
            <person name="Estrada K."/>
            <person name="Fernandez C."/>
            <person name="Holland P.W."/>
            <person name="Hou J."/>
            <person name="Hu S."/>
            <person name="Huckvale T."/>
            <person name="Hung S.S."/>
            <person name="Kamenetzky L."/>
            <person name="Keane J.A."/>
            <person name="Kiss F."/>
            <person name="Koziol U."/>
            <person name="Lambert O."/>
            <person name="Liu K."/>
            <person name="Luo X."/>
            <person name="Luo Y."/>
            <person name="Macchiaroli N."/>
            <person name="Nichol S."/>
            <person name="Paps J."/>
            <person name="Parkinson J."/>
            <person name="Pouchkina-Stantcheva N."/>
            <person name="Riddiford N."/>
            <person name="Rosenzvit M."/>
            <person name="Salinas G."/>
            <person name="Wasmuth J.D."/>
            <person name="Zamanian M."/>
            <person name="Zheng Y."/>
            <person name="Cai X."/>
            <person name="Soberon X."/>
            <person name="Olson P.D."/>
            <person name="Laclette J.P."/>
            <person name="Brehm K."/>
            <person name="Berriman M."/>
            <person name="Garciarrubio A."/>
            <person name="Bobes R.J."/>
            <person name="Fragoso G."/>
            <person name="Sanchez-Flores A."/>
            <person name="Estrada K."/>
            <person name="Cevallos M.A."/>
            <person name="Morett E."/>
            <person name="Gonzalez V."/>
            <person name="Portillo T."/>
            <person name="Ochoa-Leyva A."/>
            <person name="Jose M.V."/>
            <person name="Sciutto E."/>
            <person name="Landa A."/>
            <person name="Jimenez L."/>
            <person name="Valdes V."/>
            <person name="Carrero J.C."/>
            <person name="Larralde C."/>
            <person name="Morales-Montor J."/>
            <person name="Limon-Lason J."/>
            <person name="Soberon X."/>
            <person name="Laclette J.P."/>
        </authorList>
    </citation>
    <scope>NUCLEOTIDE SEQUENCE [LARGE SCALE GENOMIC DNA]</scope>
</reference>
<protein>
    <submittedName>
        <fullName evidence="3">RmlD_sub_bind domain-containing protein</fullName>
    </submittedName>
</protein>
<evidence type="ECO:0000313" key="2">
    <source>
        <dbReference type="Proteomes" id="UP000492820"/>
    </source>
</evidence>
<dbReference type="Proteomes" id="UP000492820">
    <property type="component" value="Unassembled WGS sequence"/>
</dbReference>
<accession>A0A068X5E4</accession>
<gene>
    <name evidence="1" type="ORF">EgrG_002008000</name>
</gene>
<name>A0A068X5E4_ECHGR</name>
<evidence type="ECO:0000313" key="3">
    <source>
        <dbReference type="WBParaSite" id="EgrG_002008000"/>
    </source>
</evidence>
<evidence type="ECO:0000313" key="1">
    <source>
        <dbReference type="EMBL" id="CDS25156.1"/>
    </source>
</evidence>
<reference evidence="3" key="3">
    <citation type="submission" date="2020-10" db="UniProtKB">
        <authorList>
            <consortium name="WormBaseParasite"/>
        </authorList>
    </citation>
    <scope>IDENTIFICATION</scope>
</reference>
<organism evidence="1">
    <name type="scientific">Echinococcus granulosus</name>
    <name type="common">Hydatid tapeworm</name>
    <dbReference type="NCBI Taxonomy" id="6210"/>
    <lineage>
        <taxon>Eukaryota</taxon>
        <taxon>Metazoa</taxon>
        <taxon>Spiralia</taxon>
        <taxon>Lophotrochozoa</taxon>
        <taxon>Platyhelminthes</taxon>
        <taxon>Cestoda</taxon>
        <taxon>Eucestoda</taxon>
        <taxon>Cyclophyllidea</taxon>
        <taxon>Taeniidae</taxon>
        <taxon>Echinococcus</taxon>
        <taxon>Echinococcus granulosus group</taxon>
    </lineage>
</organism>
<dbReference type="AlphaFoldDB" id="A0A068X5E4"/>
<sequence length="60" mass="6600">GDTFDENEISSMVQRSPKLGLYHCVGSARASIDPDTKAYMQNHGISTRCTVSGWHSQCLL</sequence>
<feature type="non-terminal residue" evidence="1">
    <location>
        <position position="1"/>
    </location>
</feature>
<proteinExistence type="predicted"/>